<comment type="caution">
    <text evidence="2">The sequence shown here is derived from an EMBL/GenBank/DDBJ whole genome shotgun (WGS) entry which is preliminary data.</text>
</comment>
<feature type="chain" id="PRO_5016318694" description="EF-hand domain-containing protein" evidence="1">
    <location>
        <begin position="27"/>
        <end position="450"/>
    </location>
</feature>
<dbReference type="RefSeq" id="WP_110885763.1">
    <property type="nucleotide sequence ID" value="NZ_QJSX01000003.1"/>
</dbReference>
<dbReference type="PROSITE" id="PS00018">
    <property type="entry name" value="EF_HAND_1"/>
    <property type="match status" value="1"/>
</dbReference>
<protein>
    <recommendedName>
        <fullName evidence="4">EF-hand domain-containing protein</fullName>
    </recommendedName>
</protein>
<feature type="signal peptide" evidence="1">
    <location>
        <begin position="1"/>
        <end position="26"/>
    </location>
</feature>
<proteinExistence type="predicted"/>
<evidence type="ECO:0000313" key="3">
    <source>
        <dbReference type="Proteomes" id="UP000248326"/>
    </source>
</evidence>
<organism evidence="2 3">
    <name type="scientific">Deinococcus yavapaiensis KR-236</name>
    <dbReference type="NCBI Taxonomy" id="694435"/>
    <lineage>
        <taxon>Bacteria</taxon>
        <taxon>Thermotogati</taxon>
        <taxon>Deinococcota</taxon>
        <taxon>Deinococci</taxon>
        <taxon>Deinococcales</taxon>
        <taxon>Deinococcaceae</taxon>
        <taxon>Deinococcus</taxon>
    </lineage>
</organism>
<dbReference type="EMBL" id="QJSX01000003">
    <property type="protein sequence ID" value="PYE55429.1"/>
    <property type="molecule type" value="Genomic_DNA"/>
</dbReference>
<accession>A0A318SLM1</accession>
<sequence>MNEDRTIIRSLLPTFLTAALCASANAATLEGSVHVPGKHDVRGTWVVSCDLDARGDCVSGSQVTQQITRQDGSSAWFKFENAPTAPRGLVAWKDVNGNATLDVGDLYGAYTIDGTTLAKVRAPYEGAVIWMREMDGVADPFLSGEASAAPNAPAKFARASGDLDVTPRGAGRLTGTVIAPLGYDVKGVVVLACRFKTDDCYAASRVNLAGRHARWRVDGLADEGHQLLAWADINGNGEVDEADLMGTYLNSARDDFQLVKPGAGNITLSLAPMAELAAASKPSAKRPAASDAIFKNTSVANLAGRWTTRNRVSRLSQGFTSGVVFGGATVQAGWDWTPTQLKQDVDLLIRPDGSFRSVTFTQDFQSESCATLTTVERVGKVVVTGAKLSFQVTRAAFREVDTCQPSFNRWGALKPSTETDLAGVQKGPNGGLELVLRPGGSSGDLFFRKE</sequence>
<evidence type="ECO:0008006" key="4">
    <source>
        <dbReference type="Google" id="ProtNLM"/>
    </source>
</evidence>
<evidence type="ECO:0000313" key="2">
    <source>
        <dbReference type="EMBL" id="PYE55429.1"/>
    </source>
</evidence>
<evidence type="ECO:0000256" key="1">
    <source>
        <dbReference type="SAM" id="SignalP"/>
    </source>
</evidence>
<reference evidence="2 3" key="1">
    <citation type="submission" date="2018-06" db="EMBL/GenBank/DDBJ databases">
        <title>Genomic Encyclopedia of Type Strains, Phase IV (KMG-IV): sequencing the most valuable type-strain genomes for metagenomic binning, comparative biology and taxonomic classification.</title>
        <authorList>
            <person name="Goeker M."/>
        </authorList>
    </citation>
    <scope>NUCLEOTIDE SEQUENCE [LARGE SCALE GENOMIC DNA]</scope>
    <source>
        <strain evidence="2 3">DSM 18048</strain>
    </source>
</reference>
<gene>
    <name evidence="2" type="ORF">DES52_103262</name>
</gene>
<dbReference type="Proteomes" id="UP000248326">
    <property type="component" value="Unassembled WGS sequence"/>
</dbReference>
<name>A0A318SLM1_9DEIO</name>
<dbReference type="InterPro" id="IPR018247">
    <property type="entry name" value="EF_Hand_1_Ca_BS"/>
</dbReference>
<keyword evidence="1" id="KW-0732">Signal</keyword>
<dbReference type="OrthoDB" id="57401at2"/>
<keyword evidence="3" id="KW-1185">Reference proteome</keyword>
<dbReference type="AlphaFoldDB" id="A0A318SLM1"/>